<comment type="caution">
    <text evidence="2">The sequence shown here is derived from an EMBL/GenBank/DDBJ whole genome shotgun (WGS) entry which is preliminary data.</text>
</comment>
<feature type="transmembrane region" description="Helical" evidence="1">
    <location>
        <begin position="233"/>
        <end position="252"/>
    </location>
</feature>
<reference evidence="2 3" key="1">
    <citation type="submission" date="2016-10" db="EMBL/GenBank/DDBJ databases">
        <authorList>
            <person name="Varghese N."/>
            <person name="Submissions S."/>
        </authorList>
    </citation>
    <scope>NUCLEOTIDE SEQUENCE [LARGE SCALE GENOMIC DNA]</scope>
    <source>
        <strain evidence="2 3">DSM 16392</strain>
    </source>
</reference>
<evidence type="ECO:0000313" key="3">
    <source>
        <dbReference type="Proteomes" id="UP000199598"/>
    </source>
</evidence>
<dbReference type="Proteomes" id="UP000199598">
    <property type="component" value="Unassembled WGS sequence"/>
</dbReference>
<name>A0A1I4EKU3_9HYPH</name>
<gene>
    <name evidence="2" type="ORF">SAMN04488518_115126</name>
</gene>
<organism evidence="2 3">
    <name type="scientific">Pseudovibrio ascidiaceicola</name>
    <dbReference type="NCBI Taxonomy" id="285279"/>
    <lineage>
        <taxon>Bacteria</taxon>
        <taxon>Pseudomonadati</taxon>
        <taxon>Pseudomonadota</taxon>
        <taxon>Alphaproteobacteria</taxon>
        <taxon>Hyphomicrobiales</taxon>
        <taxon>Stappiaceae</taxon>
        <taxon>Pseudovibrio</taxon>
    </lineage>
</organism>
<evidence type="ECO:0000313" key="2">
    <source>
        <dbReference type="EMBL" id="SFL06352.1"/>
    </source>
</evidence>
<protein>
    <submittedName>
        <fullName evidence="2">Uncharacterized protein</fullName>
    </submittedName>
</protein>
<accession>A0A1I4EKU3</accession>
<keyword evidence="3" id="KW-1185">Reference proteome</keyword>
<keyword evidence="1" id="KW-1133">Transmembrane helix</keyword>
<evidence type="ECO:0000256" key="1">
    <source>
        <dbReference type="SAM" id="Phobius"/>
    </source>
</evidence>
<feature type="transmembrane region" description="Helical" evidence="1">
    <location>
        <begin position="113"/>
        <end position="137"/>
    </location>
</feature>
<dbReference type="EMBL" id="FOSK01000015">
    <property type="protein sequence ID" value="SFL06352.1"/>
    <property type="molecule type" value="Genomic_DNA"/>
</dbReference>
<feature type="transmembrane region" description="Helical" evidence="1">
    <location>
        <begin position="201"/>
        <end position="221"/>
    </location>
</feature>
<keyword evidence="1" id="KW-0472">Membrane</keyword>
<sequence>MEIELNRSEQKLQGASSSYEALSGHDRAILYSMIMEPTVSQIVPRGFPKDRFLDEISLRGWARTVEVEPEMTANGAFRCWQITDTGSKRLPTYLLAISTAKVTKEMTANSTAVLIRFLLKFSICYLALLVLFAALGFTATKFRIDLTGTAGYLSLAVATVSLFGALYFSSRLWVFKKSEDKRLQNIAYGQFIRKKAKTVSILLAVSFLVIHGSVDLLTVAIGLKAELGTPFRLLIQSALLSVLAMIFLPGILDRRLKQQVKKRAATL</sequence>
<proteinExistence type="predicted"/>
<feature type="transmembrane region" description="Helical" evidence="1">
    <location>
        <begin position="149"/>
        <end position="168"/>
    </location>
</feature>
<keyword evidence="1" id="KW-0812">Transmembrane</keyword>